<dbReference type="EMBL" id="JABSTQ010009643">
    <property type="protein sequence ID" value="KAG0427288.1"/>
    <property type="molecule type" value="Genomic_DNA"/>
</dbReference>
<reference evidence="1 2" key="1">
    <citation type="journal article" date="2020" name="Cell">
        <title>Large-Scale Comparative Analyses of Tick Genomes Elucidate Their Genetic Diversity and Vector Capacities.</title>
        <authorList>
            <consortium name="Tick Genome and Microbiome Consortium (TIGMIC)"/>
            <person name="Jia N."/>
            <person name="Wang J."/>
            <person name="Shi W."/>
            <person name="Du L."/>
            <person name="Sun Y."/>
            <person name="Zhan W."/>
            <person name="Jiang J.F."/>
            <person name="Wang Q."/>
            <person name="Zhang B."/>
            <person name="Ji P."/>
            <person name="Bell-Sakyi L."/>
            <person name="Cui X.M."/>
            <person name="Yuan T.T."/>
            <person name="Jiang B.G."/>
            <person name="Yang W.F."/>
            <person name="Lam T.T."/>
            <person name="Chang Q.C."/>
            <person name="Ding S.J."/>
            <person name="Wang X.J."/>
            <person name="Zhu J.G."/>
            <person name="Ruan X.D."/>
            <person name="Zhao L."/>
            <person name="Wei J.T."/>
            <person name="Ye R.Z."/>
            <person name="Que T.C."/>
            <person name="Du C.H."/>
            <person name="Zhou Y.H."/>
            <person name="Cheng J.X."/>
            <person name="Dai P.F."/>
            <person name="Guo W.B."/>
            <person name="Han X.H."/>
            <person name="Huang E.J."/>
            <person name="Li L.F."/>
            <person name="Wei W."/>
            <person name="Gao Y.C."/>
            <person name="Liu J.Z."/>
            <person name="Shao H.Z."/>
            <person name="Wang X."/>
            <person name="Wang C.C."/>
            <person name="Yang T.C."/>
            <person name="Huo Q.B."/>
            <person name="Li W."/>
            <person name="Chen H.Y."/>
            <person name="Chen S.E."/>
            <person name="Zhou L.G."/>
            <person name="Ni X.B."/>
            <person name="Tian J.H."/>
            <person name="Sheng Y."/>
            <person name="Liu T."/>
            <person name="Pan Y.S."/>
            <person name="Xia L.Y."/>
            <person name="Li J."/>
            <person name="Zhao F."/>
            <person name="Cao W.C."/>
        </authorList>
    </citation>
    <scope>NUCLEOTIDE SEQUENCE [LARGE SCALE GENOMIC DNA]</scope>
    <source>
        <strain evidence="1">Iper-2018</strain>
    </source>
</reference>
<organism evidence="1 2">
    <name type="scientific">Ixodes persulcatus</name>
    <name type="common">Taiga tick</name>
    <dbReference type="NCBI Taxonomy" id="34615"/>
    <lineage>
        <taxon>Eukaryota</taxon>
        <taxon>Metazoa</taxon>
        <taxon>Ecdysozoa</taxon>
        <taxon>Arthropoda</taxon>
        <taxon>Chelicerata</taxon>
        <taxon>Arachnida</taxon>
        <taxon>Acari</taxon>
        <taxon>Parasitiformes</taxon>
        <taxon>Ixodida</taxon>
        <taxon>Ixodoidea</taxon>
        <taxon>Ixodidae</taxon>
        <taxon>Ixodinae</taxon>
        <taxon>Ixodes</taxon>
    </lineage>
</organism>
<name>A0AC60Q1B0_IXOPE</name>
<feature type="non-terminal residue" evidence="1">
    <location>
        <position position="1"/>
    </location>
</feature>
<keyword evidence="2" id="KW-1185">Reference proteome</keyword>
<protein>
    <submittedName>
        <fullName evidence="1">Uncharacterized protein</fullName>
    </submittedName>
</protein>
<evidence type="ECO:0000313" key="2">
    <source>
        <dbReference type="Proteomes" id="UP000805193"/>
    </source>
</evidence>
<accession>A0AC60Q1B0</accession>
<dbReference type="Proteomes" id="UP000805193">
    <property type="component" value="Unassembled WGS sequence"/>
</dbReference>
<feature type="non-terminal residue" evidence="1">
    <location>
        <position position="1241"/>
    </location>
</feature>
<comment type="caution">
    <text evidence="1">The sequence shown here is derived from an EMBL/GenBank/DDBJ whole genome shotgun (WGS) entry which is preliminary data.</text>
</comment>
<sequence length="1241" mass="138089">ISKTGKIGTWNDVSLKKKPSRGSCAARTSTVGSIKRKLSKINYLSQPRHAEKYDGEVERHMERCTVDQKYTEMPSIVRLMASRAPELRTGTTHMQLNNALLNSRCAKAHCAAGGGSSNGSVPKPGVAATAAAALGRTIKSPVRLQVVPADDARLAATMASGGLPVSRRRPSSAETPPPEDDPQKDDGKLPALPSRPLSSSSSRARNARQEGREERRSPSGARETSNGRWYNHWPEEDRDLVLLDLKEHVERLEQDLKLTSDLLRQANRELSRKDAAITRLNRHNGRLRGKVVRLESDVAVYKASAASSSDEDSEGGDGGHVCCVQDREVLKALTSIYSKMQKTDGVRKDSDRLPDAKLVEQVFAKFWQDYLEVSRELESCKQMVAYQELKIQDLEAARVSLETNHRGCQSEAERTVKAQKLAHLHRGRQVSQTFLLIDDLQQESQPFRDGSEKKDQDAAPASKEAGEERKLRQCVNRLQLDNNRLVVLNKEISAREAATKRELQRVQTKVSLGILLDELVALRRQNVQLRAFQQREIHQQRSDSTAREKCKQRPALPSTFARKRSGLRHGGNPSPGAALESGKGSAAASGCACSRSLPVTPAMALNGLKSRGGLQPVPEEAAADWTSATWPGDVTGRRVDDVLRHRRDVIVQRAIFTAQHVRGRRFGKSGPIGQLESKATSDAISPEVPEADYRIWFPRADTKPPEEWRTFSEYRYTECSRGDVLEKTLSVEQVFEKDRKKARSDHQESSLETVRCLTTPNGNVQVSRDQVLSRTREEGYKEHSSQLTRFDVFPEVLQKSLPVTKAVVESADESKVSCQRFCKGFSYSGRDFEGDMLTLKPPLLESEDDEFEVLAPTEPPLGFQDGSFVSVDDEFDVRKSTYIKIDSVDAIVQDCAMEGVIIRDVGSDDLGDIVEEAEEEVEQLETGELSSSQEKSERRKRPAADISTTFIKAIVAEDDSTHPSEKHAGIFAEEELGYDVSGAVPDVVCAAEQAFQTSSIPRQGLSQRTSVAVGPSTGVQATPSTSDQQVQTEFAEHDCVTRLVELQIAMNEQEEVRRQDMKAACELVEKLEAMQISESLMRTQIDAMDSERKEMGAREARMKDELKAWQETVQQQQLLLQQLKEDLDDTEDALSSQRRESNRLREQLLVLQASGDTGIVADVLNKEDKGIQTPDDSQQHFATLDEIREDLRRYKDQLQSHRRMSAQVSSQLEATASRIALLKQDVSSDSSPGQDYADNLT</sequence>
<evidence type="ECO:0000313" key="1">
    <source>
        <dbReference type="EMBL" id="KAG0427288.1"/>
    </source>
</evidence>
<proteinExistence type="predicted"/>
<gene>
    <name evidence="1" type="ORF">HPB47_025653</name>
</gene>